<evidence type="ECO:0000256" key="3">
    <source>
        <dbReference type="ARBA" id="ARBA00022475"/>
    </source>
</evidence>
<comment type="subcellular location">
    <subcellularLocation>
        <location evidence="1">Cell inner membrane</location>
        <topology evidence="1">Multi-pass membrane protein</topology>
    </subcellularLocation>
</comment>
<evidence type="ECO:0000256" key="5">
    <source>
        <dbReference type="ARBA" id="ARBA00022989"/>
    </source>
</evidence>
<comment type="similarity">
    <text evidence="2">Belongs to the binding-protein-dependent transport system permease family. AraH/RbsC subfamily.</text>
</comment>
<dbReference type="Pfam" id="PF02653">
    <property type="entry name" value="BPD_transp_2"/>
    <property type="match status" value="1"/>
</dbReference>
<dbReference type="Proteomes" id="UP000571701">
    <property type="component" value="Unassembled WGS sequence"/>
</dbReference>
<sequence>NGVMSYRIQGQALILTLGVGFAVVGGAQIFTSLGSQFSGTVFSQVPGWFSNIASISGTTFGLKLPPVILIWAAIAASLIFWINRTRAGRAIYAIGGNRTA</sequence>
<gene>
    <name evidence="8" type="ORF">H2O73_20745</name>
</gene>
<dbReference type="GO" id="GO:0005886">
    <property type="term" value="C:plasma membrane"/>
    <property type="evidence" value="ECO:0007669"/>
    <property type="project" value="UniProtKB-SubCell"/>
</dbReference>
<dbReference type="AlphaFoldDB" id="A0A7W2FV53"/>
<evidence type="ECO:0000256" key="6">
    <source>
        <dbReference type="ARBA" id="ARBA00023136"/>
    </source>
</evidence>
<dbReference type="EMBL" id="JACFYF010000158">
    <property type="protein sequence ID" value="MBA5764779.1"/>
    <property type="molecule type" value="Genomic_DNA"/>
</dbReference>
<evidence type="ECO:0000256" key="2">
    <source>
        <dbReference type="ARBA" id="ARBA00007942"/>
    </source>
</evidence>
<feature type="transmembrane region" description="Helical" evidence="7">
    <location>
        <begin position="12"/>
        <end position="30"/>
    </location>
</feature>
<proteinExistence type="inferred from homology"/>
<dbReference type="GO" id="GO:0022857">
    <property type="term" value="F:transmembrane transporter activity"/>
    <property type="evidence" value="ECO:0007669"/>
    <property type="project" value="InterPro"/>
</dbReference>
<accession>A0A7W2FV53</accession>
<evidence type="ECO:0000313" key="9">
    <source>
        <dbReference type="Proteomes" id="UP000571701"/>
    </source>
</evidence>
<protein>
    <submittedName>
        <fullName evidence="8">ABC transporter permease</fullName>
    </submittedName>
</protein>
<keyword evidence="6 7" id="KW-0472">Membrane</keyword>
<dbReference type="InterPro" id="IPR001851">
    <property type="entry name" value="ABC_transp_permease"/>
</dbReference>
<comment type="caution">
    <text evidence="8">The sequence shown here is derived from an EMBL/GenBank/DDBJ whole genome shotgun (WGS) entry which is preliminary data.</text>
</comment>
<evidence type="ECO:0000313" key="8">
    <source>
        <dbReference type="EMBL" id="MBA5764779.1"/>
    </source>
</evidence>
<keyword evidence="9" id="KW-1185">Reference proteome</keyword>
<feature type="non-terminal residue" evidence="8">
    <location>
        <position position="100"/>
    </location>
</feature>
<evidence type="ECO:0000256" key="1">
    <source>
        <dbReference type="ARBA" id="ARBA00004429"/>
    </source>
</evidence>
<keyword evidence="4 7" id="KW-0812">Transmembrane</keyword>
<evidence type="ECO:0000256" key="7">
    <source>
        <dbReference type="SAM" id="Phobius"/>
    </source>
</evidence>
<reference evidence="8 9" key="1">
    <citation type="submission" date="2020-07" db="EMBL/GenBank/DDBJ databases">
        <title>Vibrio marinisediminis sp. nov., isolated from marine sediment.</title>
        <authorList>
            <person name="Ji X."/>
        </authorList>
    </citation>
    <scope>NUCLEOTIDE SEQUENCE [LARGE SCALE GENOMIC DNA]</scope>
    <source>
        <strain evidence="8 9">404</strain>
    </source>
</reference>
<keyword evidence="3" id="KW-1003">Cell membrane</keyword>
<organism evidence="8 9">
    <name type="scientific">Vibrio marinisediminis</name>
    <dbReference type="NCBI Taxonomy" id="2758441"/>
    <lineage>
        <taxon>Bacteria</taxon>
        <taxon>Pseudomonadati</taxon>
        <taxon>Pseudomonadota</taxon>
        <taxon>Gammaproteobacteria</taxon>
        <taxon>Vibrionales</taxon>
        <taxon>Vibrionaceae</taxon>
        <taxon>Vibrio</taxon>
    </lineage>
</organism>
<dbReference type="PANTHER" id="PTHR32196">
    <property type="entry name" value="ABC TRANSPORTER PERMEASE PROTEIN YPHD-RELATED-RELATED"/>
    <property type="match status" value="1"/>
</dbReference>
<feature type="transmembrane region" description="Helical" evidence="7">
    <location>
        <begin position="64"/>
        <end position="82"/>
    </location>
</feature>
<name>A0A7W2FV53_9VIBR</name>
<evidence type="ECO:0000256" key="4">
    <source>
        <dbReference type="ARBA" id="ARBA00022692"/>
    </source>
</evidence>
<keyword evidence="5 7" id="KW-1133">Transmembrane helix</keyword>
<feature type="non-terminal residue" evidence="8">
    <location>
        <position position="1"/>
    </location>
</feature>